<proteinExistence type="predicted"/>
<dbReference type="Proteomes" id="UP000730482">
    <property type="component" value="Unassembled WGS sequence"/>
</dbReference>
<name>A0ABS5KXF4_9ACTN</name>
<accession>A0ABS5KXF4</accession>
<protein>
    <submittedName>
        <fullName evidence="1">Uncharacterized protein</fullName>
    </submittedName>
</protein>
<dbReference type="EMBL" id="JAAFYZ010000112">
    <property type="protein sequence ID" value="MBS2550719.1"/>
    <property type="molecule type" value="Genomic_DNA"/>
</dbReference>
<dbReference type="RefSeq" id="WP_212014088.1">
    <property type="nucleotide sequence ID" value="NZ_JAAFYZ010000112.1"/>
</dbReference>
<reference evidence="1 2" key="1">
    <citation type="submission" date="2020-02" db="EMBL/GenBank/DDBJ databases">
        <title>Acidophilic actinobacteria isolated from forest soil.</title>
        <authorList>
            <person name="Golinska P."/>
        </authorList>
    </citation>
    <scope>NUCLEOTIDE SEQUENCE [LARGE SCALE GENOMIC DNA]</scope>
    <source>
        <strain evidence="1 2">NL8</strain>
    </source>
</reference>
<evidence type="ECO:0000313" key="1">
    <source>
        <dbReference type="EMBL" id="MBS2550719.1"/>
    </source>
</evidence>
<sequence length="92" mass="9981">MPSLVVKDASGAKVGLLIDPDSRQDNPKRMQVRICPFATTGIDPRAQLDKCVIHLVGAGDSFTDVGLTVRVEKLWWMSDDKNDALDAVITSA</sequence>
<keyword evidence="2" id="KW-1185">Reference proteome</keyword>
<gene>
    <name evidence="1" type="ORF">KGQ19_27990</name>
</gene>
<comment type="caution">
    <text evidence="1">The sequence shown here is derived from an EMBL/GenBank/DDBJ whole genome shotgun (WGS) entry which is preliminary data.</text>
</comment>
<evidence type="ECO:0000313" key="2">
    <source>
        <dbReference type="Proteomes" id="UP000730482"/>
    </source>
</evidence>
<organism evidence="1 2">
    <name type="scientific">Catenulispora pinistramenti</name>
    <dbReference type="NCBI Taxonomy" id="2705254"/>
    <lineage>
        <taxon>Bacteria</taxon>
        <taxon>Bacillati</taxon>
        <taxon>Actinomycetota</taxon>
        <taxon>Actinomycetes</taxon>
        <taxon>Catenulisporales</taxon>
        <taxon>Catenulisporaceae</taxon>
        <taxon>Catenulispora</taxon>
    </lineage>
</organism>